<dbReference type="Gene3D" id="3.80.10.10">
    <property type="entry name" value="Ribonuclease Inhibitor"/>
    <property type="match status" value="5"/>
</dbReference>
<comment type="function">
    <text evidence="26">Receptor kinase that detects X.oryzae pv. oryzae protein Ax21 to promote innate immunity. Following X.oryzae pv. oryzae protein Ax21 detection, undergoes cleavage, releasing the processed protein kinase Xa21 chain.</text>
</comment>
<dbReference type="HOGENOM" id="CLU_231660_0_0_1"/>
<dbReference type="InterPro" id="IPR001245">
    <property type="entry name" value="Ser-Thr/Tyr_kinase_cat_dom"/>
</dbReference>
<dbReference type="SUPFAM" id="SSF56112">
    <property type="entry name" value="Protein kinase-like (PK-like)"/>
    <property type="match status" value="3"/>
</dbReference>
<dbReference type="EnsemblPlants" id="OBART11G04630.1">
    <property type="protein sequence ID" value="OBART11G04630.1"/>
    <property type="gene ID" value="OBART11G04630"/>
</dbReference>
<keyword evidence="9" id="KW-0723">Serine/threonine-protein kinase</keyword>
<keyword evidence="20 30" id="KW-1133">Transmembrane helix</keyword>
<dbReference type="FunFam" id="3.80.10.10:FF:000565">
    <property type="entry name" value="Leucine-rich repeat receptor-like kinase protein FLORAL ORGAN NUMBER1"/>
    <property type="match status" value="1"/>
</dbReference>
<keyword evidence="23" id="KW-0325">Glycoprotein</keyword>
<dbReference type="SMART" id="SM00220">
    <property type="entry name" value="S_TKc"/>
    <property type="match status" value="3"/>
</dbReference>
<evidence type="ECO:0000256" key="5">
    <source>
        <dbReference type="ARBA" id="ARBA00004479"/>
    </source>
</evidence>
<evidence type="ECO:0000256" key="30">
    <source>
        <dbReference type="SAM" id="Phobius"/>
    </source>
</evidence>
<comment type="similarity">
    <text evidence="6">Belongs to the protein kinase superfamily. Ser/Thr protein kinase family.</text>
</comment>
<evidence type="ECO:0000256" key="19">
    <source>
        <dbReference type="ARBA" id="ARBA00022840"/>
    </source>
</evidence>
<dbReference type="InterPro" id="IPR032675">
    <property type="entry name" value="LRR_dom_sf"/>
</dbReference>
<dbReference type="FunFam" id="3.80.10.10:FF:000095">
    <property type="entry name" value="LRR receptor-like serine/threonine-protein kinase GSO1"/>
    <property type="match status" value="2"/>
</dbReference>
<evidence type="ECO:0000256" key="13">
    <source>
        <dbReference type="ARBA" id="ARBA00022692"/>
    </source>
</evidence>
<evidence type="ECO:0000256" key="26">
    <source>
        <dbReference type="ARBA" id="ARBA00054320"/>
    </source>
</evidence>
<dbReference type="FunFam" id="3.80.10.10:FF:000383">
    <property type="entry name" value="Leucine-rich repeat receptor protein kinase EMS1"/>
    <property type="match status" value="1"/>
</dbReference>
<evidence type="ECO:0000256" key="7">
    <source>
        <dbReference type="ARBA" id="ARBA00012513"/>
    </source>
</evidence>
<accession>A0A0D3HIT3</accession>
<dbReference type="InterPro" id="IPR000719">
    <property type="entry name" value="Prot_kinase_dom"/>
</dbReference>
<feature type="binding site" evidence="29">
    <location>
        <position position="2041"/>
    </location>
    <ligand>
        <name>ATP</name>
        <dbReference type="ChEBI" id="CHEBI:30616"/>
    </ligand>
</feature>
<dbReference type="PROSITE" id="PS50011">
    <property type="entry name" value="PROTEIN_KINASE_DOM"/>
    <property type="match status" value="3"/>
</dbReference>
<reference evidence="32" key="1">
    <citation type="journal article" date="2009" name="Rice">
        <title>De Novo Next Generation Sequencing of Plant Genomes.</title>
        <authorList>
            <person name="Rounsley S."/>
            <person name="Marri P.R."/>
            <person name="Yu Y."/>
            <person name="He R."/>
            <person name="Sisneros N."/>
            <person name="Goicoechea J.L."/>
            <person name="Lee S.J."/>
            <person name="Angelova A."/>
            <person name="Kudrna D."/>
            <person name="Luo M."/>
            <person name="Affourtit J."/>
            <person name="Desany B."/>
            <person name="Knight J."/>
            <person name="Niazi F."/>
            <person name="Egholm M."/>
            <person name="Wing R.A."/>
        </authorList>
    </citation>
    <scope>NUCLEOTIDE SEQUENCE [LARGE SCALE GENOMIC DNA]</scope>
    <source>
        <strain evidence="32">cv. IRGC 105608</strain>
    </source>
</reference>
<dbReference type="GO" id="GO:0005886">
    <property type="term" value="C:plasma membrane"/>
    <property type="evidence" value="ECO:0007669"/>
    <property type="project" value="UniProtKB-SubCell"/>
</dbReference>
<comment type="catalytic activity">
    <reaction evidence="25">
        <text>L-seryl-[protein] + ATP = O-phospho-L-seryl-[protein] + ADP + H(+)</text>
        <dbReference type="Rhea" id="RHEA:17989"/>
        <dbReference type="Rhea" id="RHEA-COMP:9863"/>
        <dbReference type="Rhea" id="RHEA-COMP:11604"/>
        <dbReference type="ChEBI" id="CHEBI:15378"/>
        <dbReference type="ChEBI" id="CHEBI:29999"/>
        <dbReference type="ChEBI" id="CHEBI:30616"/>
        <dbReference type="ChEBI" id="CHEBI:83421"/>
        <dbReference type="ChEBI" id="CHEBI:456216"/>
        <dbReference type="EC" id="2.7.11.1"/>
    </reaction>
</comment>
<feature type="domain" description="Protein kinase" evidence="31">
    <location>
        <begin position="2012"/>
        <end position="2309"/>
    </location>
</feature>
<dbReference type="PROSITE" id="PS00108">
    <property type="entry name" value="PROTEIN_KINASE_ST"/>
    <property type="match status" value="3"/>
</dbReference>
<dbReference type="InterPro" id="IPR008271">
    <property type="entry name" value="Ser/Thr_kinase_AS"/>
</dbReference>
<evidence type="ECO:0000256" key="2">
    <source>
        <dbReference type="ARBA" id="ARBA00001946"/>
    </source>
</evidence>
<keyword evidence="17" id="KW-0418">Kinase</keyword>
<comment type="catalytic activity">
    <reaction evidence="24">
        <text>L-threonyl-[protein] + ATP = O-phospho-L-threonyl-[protein] + ADP + H(+)</text>
        <dbReference type="Rhea" id="RHEA:46608"/>
        <dbReference type="Rhea" id="RHEA-COMP:11060"/>
        <dbReference type="Rhea" id="RHEA-COMP:11605"/>
        <dbReference type="ChEBI" id="CHEBI:15378"/>
        <dbReference type="ChEBI" id="CHEBI:30013"/>
        <dbReference type="ChEBI" id="CHEBI:30616"/>
        <dbReference type="ChEBI" id="CHEBI:61977"/>
        <dbReference type="ChEBI" id="CHEBI:456216"/>
        <dbReference type="EC" id="2.7.11.1"/>
    </reaction>
</comment>
<evidence type="ECO:0000256" key="1">
    <source>
        <dbReference type="ARBA" id="ARBA00001936"/>
    </source>
</evidence>
<dbReference type="Pfam" id="PF13855">
    <property type="entry name" value="LRR_8"/>
    <property type="match status" value="4"/>
</dbReference>
<dbReference type="InterPro" id="IPR011009">
    <property type="entry name" value="Kinase-like_dom_sf"/>
</dbReference>
<comment type="subcellular location">
    <subcellularLocation>
        <location evidence="3">Cell membrane</location>
        <topology evidence="3">Single-pass membrane protein</topology>
    </subcellularLocation>
    <subcellularLocation>
        <location evidence="4">Endoplasmic reticulum membrane</location>
        <topology evidence="4">Single-pass membrane protein</topology>
    </subcellularLocation>
    <subcellularLocation>
        <location evidence="5">Membrane</location>
        <topology evidence="5">Single-pass type I membrane protein</topology>
    </subcellularLocation>
</comment>
<proteinExistence type="inferred from homology"/>
<evidence type="ECO:0000256" key="4">
    <source>
        <dbReference type="ARBA" id="ARBA00004389"/>
    </source>
</evidence>
<feature type="transmembrane region" description="Helical" evidence="30">
    <location>
        <begin position="1340"/>
        <end position="1359"/>
    </location>
</feature>
<keyword evidence="18" id="KW-0256">Endoplasmic reticulum</keyword>
<dbReference type="InterPro" id="IPR017441">
    <property type="entry name" value="Protein_kinase_ATP_BS"/>
</dbReference>
<keyword evidence="8" id="KW-1003">Cell membrane</keyword>
<dbReference type="Gene3D" id="1.10.510.10">
    <property type="entry name" value="Transferase(Phosphotransferase) domain 1"/>
    <property type="match status" value="3"/>
</dbReference>
<dbReference type="FunFam" id="1.10.510.10:FF:000358">
    <property type="entry name" value="Putative leucine-rich repeat receptor-like serine/threonine-protein kinase"/>
    <property type="match status" value="3"/>
</dbReference>
<keyword evidence="33" id="KW-1185">Reference proteome</keyword>
<evidence type="ECO:0000256" key="14">
    <source>
        <dbReference type="ARBA" id="ARBA00022729"/>
    </source>
</evidence>
<dbReference type="PROSITE" id="PS00107">
    <property type="entry name" value="PROTEIN_KINASE_ATP"/>
    <property type="match status" value="3"/>
</dbReference>
<keyword evidence="21 30" id="KW-0472">Membrane</keyword>
<organism evidence="32">
    <name type="scientific">Oryza barthii</name>
    <dbReference type="NCBI Taxonomy" id="65489"/>
    <lineage>
        <taxon>Eukaryota</taxon>
        <taxon>Viridiplantae</taxon>
        <taxon>Streptophyta</taxon>
        <taxon>Embryophyta</taxon>
        <taxon>Tracheophyta</taxon>
        <taxon>Spermatophyta</taxon>
        <taxon>Magnoliopsida</taxon>
        <taxon>Liliopsida</taxon>
        <taxon>Poales</taxon>
        <taxon>Poaceae</taxon>
        <taxon>BOP clade</taxon>
        <taxon>Oryzoideae</taxon>
        <taxon>Oryzeae</taxon>
        <taxon>Oryzinae</taxon>
        <taxon>Oryza</taxon>
    </lineage>
</organism>
<evidence type="ECO:0000256" key="22">
    <source>
        <dbReference type="ARBA" id="ARBA00023170"/>
    </source>
</evidence>
<evidence type="ECO:0000256" key="12">
    <source>
        <dbReference type="ARBA" id="ARBA00022679"/>
    </source>
</evidence>
<evidence type="ECO:0000256" key="3">
    <source>
        <dbReference type="ARBA" id="ARBA00004162"/>
    </source>
</evidence>
<evidence type="ECO:0000256" key="25">
    <source>
        <dbReference type="ARBA" id="ARBA00048679"/>
    </source>
</evidence>
<keyword evidence="19 29" id="KW-0067">ATP-binding</keyword>
<dbReference type="SMART" id="SM00365">
    <property type="entry name" value="LRR_SD22"/>
    <property type="match status" value="6"/>
</dbReference>
<evidence type="ECO:0000256" key="18">
    <source>
        <dbReference type="ARBA" id="ARBA00022824"/>
    </source>
</evidence>
<name>A0A0D3HIT3_9ORYZ</name>
<dbReference type="InterPro" id="IPR051809">
    <property type="entry name" value="Plant_receptor-like_S/T_kinase"/>
</dbReference>
<dbReference type="Pfam" id="PF00069">
    <property type="entry name" value="Pkinase"/>
    <property type="match status" value="2"/>
</dbReference>
<keyword evidence="14" id="KW-0732">Signal</keyword>
<keyword evidence="13 30" id="KW-0812">Transmembrane</keyword>
<dbReference type="Pfam" id="PF00560">
    <property type="entry name" value="LRR_1"/>
    <property type="match status" value="5"/>
</dbReference>
<keyword evidence="15" id="KW-0677">Repeat</keyword>
<comment type="cofactor">
    <cofactor evidence="1">
        <name>Mn(2+)</name>
        <dbReference type="ChEBI" id="CHEBI:29035"/>
    </cofactor>
</comment>
<dbReference type="InterPro" id="IPR013210">
    <property type="entry name" value="LRR_N_plant-typ"/>
</dbReference>
<dbReference type="Gramene" id="OBART11G04630.1">
    <property type="protein sequence ID" value="OBART11G04630.1"/>
    <property type="gene ID" value="OBART11G04630"/>
</dbReference>
<keyword evidence="22" id="KW-0675">Receptor</keyword>
<evidence type="ECO:0000256" key="9">
    <source>
        <dbReference type="ARBA" id="ARBA00022527"/>
    </source>
</evidence>
<evidence type="ECO:0000256" key="17">
    <source>
        <dbReference type="ARBA" id="ARBA00022777"/>
    </source>
</evidence>
<evidence type="ECO:0000256" key="11">
    <source>
        <dbReference type="ARBA" id="ARBA00022614"/>
    </source>
</evidence>
<evidence type="ECO:0000256" key="23">
    <source>
        <dbReference type="ARBA" id="ARBA00023180"/>
    </source>
</evidence>
<keyword evidence="11" id="KW-0433">Leucine-rich repeat</keyword>
<dbReference type="SUPFAM" id="SSF52058">
    <property type="entry name" value="L domain-like"/>
    <property type="match status" value="4"/>
</dbReference>
<evidence type="ECO:0000313" key="33">
    <source>
        <dbReference type="Proteomes" id="UP000026960"/>
    </source>
</evidence>
<dbReference type="PANTHER" id="PTHR27008">
    <property type="entry name" value="OS04G0122200 PROTEIN"/>
    <property type="match status" value="1"/>
</dbReference>
<dbReference type="SMART" id="SM00369">
    <property type="entry name" value="LRR_TYP"/>
    <property type="match status" value="13"/>
</dbReference>
<dbReference type="Proteomes" id="UP000026960">
    <property type="component" value="Chromosome 11"/>
</dbReference>
<keyword evidence="16 29" id="KW-0547">Nucleotide-binding</keyword>
<comment type="function">
    <text evidence="27">The processed protein kinase Xa21 chain released by protein cleavage after X.oryzae pv. oryzae protein Ax21 detection translocates into the nucleus where it can bind and regulate WRKY62, a transcription factor. Confers resistance to the bacterial pathogen X.oryzae pv. oryzae (Xoo).</text>
</comment>
<dbReference type="EC" id="2.7.11.1" evidence="7"/>
<feature type="binding site" evidence="29">
    <location>
        <position position="1036"/>
    </location>
    <ligand>
        <name>ATP</name>
        <dbReference type="ChEBI" id="CHEBI:30616"/>
    </ligand>
</feature>
<dbReference type="Gene3D" id="3.30.200.20">
    <property type="entry name" value="Phosphorylase Kinase, domain 1"/>
    <property type="match status" value="3"/>
</dbReference>
<dbReference type="FunFam" id="3.80.10.10:FF:000288">
    <property type="entry name" value="LRR receptor-like serine/threonine-protein kinase EFR"/>
    <property type="match status" value="1"/>
</dbReference>
<evidence type="ECO:0000259" key="31">
    <source>
        <dbReference type="PROSITE" id="PS50011"/>
    </source>
</evidence>
<dbReference type="PROSITE" id="PS51450">
    <property type="entry name" value="LRR"/>
    <property type="match status" value="3"/>
</dbReference>
<evidence type="ECO:0000256" key="10">
    <source>
        <dbReference type="ARBA" id="ARBA00022553"/>
    </source>
</evidence>
<dbReference type="InterPro" id="IPR003591">
    <property type="entry name" value="Leu-rich_rpt_typical-subtyp"/>
</dbReference>
<dbReference type="GO" id="GO:0005789">
    <property type="term" value="C:endoplasmic reticulum membrane"/>
    <property type="evidence" value="ECO:0007669"/>
    <property type="project" value="UniProtKB-SubCell"/>
</dbReference>
<evidence type="ECO:0000256" key="21">
    <source>
        <dbReference type="ARBA" id="ARBA00023136"/>
    </source>
</evidence>
<keyword evidence="10" id="KW-0597">Phosphoprotein</keyword>
<dbReference type="FunFam" id="3.30.200.20:FF:000432">
    <property type="entry name" value="LRR receptor-like serine/threonine-protein kinase EFR"/>
    <property type="match status" value="3"/>
</dbReference>
<feature type="transmembrane region" description="Helical" evidence="30">
    <location>
        <begin position="1955"/>
        <end position="1979"/>
    </location>
</feature>
<dbReference type="InterPro" id="IPR001611">
    <property type="entry name" value="Leu-rich_rpt"/>
</dbReference>
<sequence>MLLRRRKHEGNSTSLPSFGRKFPKVPYNELAEATEGFSESNLIGKGRYGYVYRGNLFQGTNVVAIKVFNLETMGAQKSFIAECNALRNVRHRNLVPILTACSSIDPNGNDFKALVYEFMPMGDLYNLLYAPQCDSNLRHITLAQRIGIVADVTDAMDYLHHNNQGTIVHCDLKPSNILLDDNMTAHVGDFGLARFNFGSTTASLGDTNSTSSAAIKGTIGYIAPECAGGGQVSTAADVYSFGVVLLEIFIRRRPTDDMFKDGLTIAKFTEINIPDKMQDIVDPQLAQELGLCEEAPMADEESGARCLLSVLNIGLCCTRLAPNERISMKEVASKMHGIRGMKQENTSSVDQNSTKLGHHEGYHCNCTFPLGVLGLISHSVICSTLGNETDRLSLLEFKNSITLNPHQSLISWNDSTHFCSWEGISCSSKNPPRVTAIDLRSQGLVGHISPSLGNLTFLRNLSLATNGFTGQIPESLGHLRRLRSLYLSNNTLQGIIPSFANCSQLTDSLTACLLAFRNYSSRRTDFVGTIPPSLSNITALRKLSFAFNSITGSIPGELGTLSGVEILYASSNRLLGGFPEAILNMSALVALSLSTNSFSAELPSGIGSSLPNLRQLAIGINFFHGDIPSSLANASNLVKIDISENNFTGVVPASIGKLANLTRLNLEMNQLHARSKQDWEFMDSVANCTQLQGISIARNQMEGENQLSGSFPSGIANLPNLIILGLDYNRFSGSVPQWLGGLKKLQKLSLSTNSFTGYLPSSLSNLSHLTEILLDTNQFIGNIPSSFGNLQFLTTITITDNNLHGGVPKEIFRIPTIAEVGLSSNNLSGDIPNTLSNCENLQHVELDQNNFSGGIPTSFGKLISLKFLNLSHNKLSGSIPVSLGDLQLLEQIDLSFNHLTGQVPTKGIFKNSTSMQIDGNLALCGGALELHLPECPFTPSNTTKGKLPVLLKVVIPLASMVTLAIVILVLYLIWKGKQRTNSISLPSFGREFPKVSYKDLARATNGFSTSNLIGEGRYGSVYQGQLFQDINVVAIKVFSLETKGAQKSFIAECNALRNVQHRNLVPVLTACSSIDSSGNDFKALVYEFMPRGDLHKLLYSTPHDETSSDLCYISLAQRLSIVVNVSNALAYLHHNHQGTIIHCDIKPTNILLDDNMTAHVGDFGLARFKNDSRQSFGNSHLTSSFAINGTVGYVAPECAGGGQISTAADVYSFGVVLLEIFIRRRPTDDMFKDGLSIAKFTEMNIPDKMLQIVDPRLVQELSLCKEDSVIHDENGAQCPQASASACRRRPTSYTQSGIHISEDTEAVQDESVHVSLALKVGGLAGPGLINIRQNLIAMKITAVGQLILVLMACSSHAVICSTFGNGTDQLSLLEFKKAISLDPQQSLMYWNDSTNYCSWEGVSCSLKNPGRVTSLNLTNRALVGHISPSLGNLTFLKYLALPKNALSGEIPPSLGHLRRLQYLYLSGNTLQGSIPSFANCSELKVLWVHRNNLTGKFPADWPPKLQQLQLSINNLTGAIPASLANISSLNVLSCVYNHIEGNIPNEFAKLPNLQTLYVGSNQLSGSFPQVLLNLSTLINLSLGLNHLSGEVPSNLGSALPNLEIFELPVNFFHGRIPSSLTNASNLYFLELSNNNFTGLVPRTIGELNKLQMLNLEWNQLQAHREQDWEFLQSLGNCSELQVFSMTGNRLQGHVPSIANLQNLIIVALGANQFTGVLPEWLGTIKTLQKVSLGSNFFTGAIPSSFSNLSQLGELYLDSNQLVGQLPPSFGTLPILQVLIVSNNNLHGSIPKEIFRIPTIVQINLSFNNLDAPLHNDIGKAKQLTYLQLSSNNISGYIPSTLGDCESLEDIELDHNVFSGSIPASLENIKTLKVLNLSYNNLSGSIPASLGNLQLVEQLDLSFNNLKGEVPTKGIFKNTTAIRVGGNPGLCGGSLELHLLTCSSTPLNSVKHKQFIFLKVVLPIAIMTSLVIAISIMWFWNRKQNRQSISSPSFGRKFPKVSYSDLVRATEGFSASNLIGRGRYGSVYQGKLFPERNLVAVKVFNLETRGAGKSFIAECNALKNVRHRNLITILTACSSIDSSGNDFKALVYEFMPRGDLHNLLYSTRDGDGSSNLYYVSLAQRLNIVVDVSDALAYLHHNHQGSIVHSDLKPSNILLDDNMTAHVGDFGLAAFKSDSAASSFGDSSLTSSIAIKGTIGYVAPECAGGGRVSTASDIYSFGIVLLEIFIRRKPTDDMFKDGLSISKYTEINFPDKMLQIVDPQLLRELDICQVTSMNVEKNEVCCLLSVLNIGLHCTKLVPGERMSMQEV</sequence>
<evidence type="ECO:0000256" key="15">
    <source>
        <dbReference type="ARBA" id="ARBA00022737"/>
    </source>
</evidence>
<dbReference type="Pfam" id="PF07714">
    <property type="entry name" value="PK_Tyr_Ser-Thr"/>
    <property type="match status" value="1"/>
</dbReference>
<comment type="cofactor">
    <cofactor evidence="2">
        <name>Mg(2+)</name>
        <dbReference type="ChEBI" id="CHEBI:18420"/>
    </cofactor>
</comment>
<evidence type="ECO:0000313" key="32">
    <source>
        <dbReference type="EnsemblPlants" id="OBART11G04630.1"/>
    </source>
</evidence>
<evidence type="ECO:0000256" key="16">
    <source>
        <dbReference type="ARBA" id="ARBA00022741"/>
    </source>
</evidence>
<dbReference type="PANTHER" id="PTHR27008:SF537">
    <property type="entry name" value="OS11G0173432 PROTEIN"/>
    <property type="match status" value="1"/>
</dbReference>
<feature type="binding site" evidence="29">
    <location>
        <position position="66"/>
    </location>
    <ligand>
        <name>ATP</name>
        <dbReference type="ChEBI" id="CHEBI:30616"/>
    </ligand>
</feature>
<feature type="domain" description="Protein kinase" evidence="31">
    <location>
        <begin position="1007"/>
        <end position="1359"/>
    </location>
</feature>
<evidence type="ECO:0000256" key="8">
    <source>
        <dbReference type="ARBA" id="ARBA00022475"/>
    </source>
</evidence>
<protein>
    <recommendedName>
        <fullName evidence="28">Receptor kinase-like protein Xa21</fullName>
        <ecNumber evidence="7">2.7.11.1</ecNumber>
    </recommendedName>
</protein>
<evidence type="ECO:0000256" key="20">
    <source>
        <dbReference type="ARBA" id="ARBA00022989"/>
    </source>
</evidence>
<evidence type="ECO:0000256" key="24">
    <source>
        <dbReference type="ARBA" id="ARBA00047899"/>
    </source>
</evidence>
<evidence type="ECO:0000256" key="27">
    <source>
        <dbReference type="ARBA" id="ARBA00056628"/>
    </source>
</evidence>
<feature type="transmembrane region" description="Helical" evidence="30">
    <location>
        <begin position="949"/>
        <end position="974"/>
    </location>
</feature>
<keyword evidence="12" id="KW-0808">Transferase</keyword>
<dbReference type="GO" id="GO:0004674">
    <property type="term" value="F:protein serine/threonine kinase activity"/>
    <property type="evidence" value="ECO:0007669"/>
    <property type="project" value="UniProtKB-KW"/>
</dbReference>
<reference evidence="32" key="2">
    <citation type="submission" date="2015-03" db="UniProtKB">
        <authorList>
            <consortium name="EnsemblPlants"/>
        </authorList>
    </citation>
    <scope>IDENTIFICATION</scope>
</reference>
<evidence type="ECO:0000256" key="29">
    <source>
        <dbReference type="PROSITE-ProRule" id="PRU10141"/>
    </source>
</evidence>
<evidence type="ECO:0000256" key="6">
    <source>
        <dbReference type="ARBA" id="ARBA00008684"/>
    </source>
</evidence>
<evidence type="ECO:0000256" key="28">
    <source>
        <dbReference type="ARBA" id="ARBA00072040"/>
    </source>
</evidence>
<dbReference type="Pfam" id="PF08263">
    <property type="entry name" value="LRRNT_2"/>
    <property type="match status" value="2"/>
</dbReference>
<feature type="domain" description="Protein kinase" evidence="31">
    <location>
        <begin position="37"/>
        <end position="339"/>
    </location>
</feature>
<dbReference type="GO" id="GO:0005524">
    <property type="term" value="F:ATP binding"/>
    <property type="evidence" value="ECO:0007669"/>
    <property type="project" value="UniProtKB-UniRule"/>
</dbReference>